<dbReference type="EMBL" id="CM047589">
    <property type="protein sequence ID" value="KAI9920179.1"/>
    <property type="molecule type" value="Genomic_DNA"/>
</dbReference>
<gene>
    <name evidence="1" type="ORF">PsorP6_015530</name>
</gene>
<reference evidence="1 2" key="1">
    <citation type="journal article" date="2022" name="bioRxiv">
        <title>The genome of the oomycete Peronosclerospora sorghi, a cosmopolitan pathogen of maize and sorghum, is inflated with dispersed pseudogenes.</title>
        <authorList>
            <person name="Fletcher K."/>
            <person name="Martin F."/>
            <person name="Isakeit T."/>
            <person name="Cavanaugh K."/>
            <person name="Magill C."/>
            <person name="Michelmore R."/>
        </authorList>
    </citation>
    <scope>NUCLEOTIDE SEQUENCE [LARGE SCALE GENOMIC DNA]</scope>
    <source>
        <strain evidence="1">P6</strain>
    </source>
</reference>
<sequence length="170" mass="18855">MTRQVYFILLLVATTIACSVPFSYADDSQTAYVKTTGATSDRYLRDSNKNSNKDTESIDADDEERFVGVGWSRFVRLFKVGRSIKSLPYEKLAEAMKTITKHPEFVKNLAANPKVVRVAKEVQKDPKKVMWLQRIIGVKGSGHRLAVELGAIATLVAGFLAACIALSQKK</sequence>
<evidence type="ECO:0000313" key="2">
    <source>
        <dbReference type="Proteomes" id="UP001163321"/>
    </source>
</evidence>
<organism evidence="1 2">
    <name type="scientific">Peronosclerospora sorghi</name>
    <dbReference type="NCBI Taxonomy" id="230839"/>
    <lineage>
        <taxon>Eukaryota</taxon>
        <taxon>Sar</taxon>
        <taxon>Stramenopiles</taxon>
        <taxon>Oomycota</taxon>
        <taxon>Peronosporomycetes</taxon>
        <taxon>Peronosporales</taxon>
        <taxon>Peronosporaceae</taxon>
        <taxon>Peronosclerospora</taxon>
    </lineage>
</organism>
<name>A0ACC0WQ58_9STRA</name>
<dbReference type="Proteomes" id="UP001163321">
    <property type="component" value="Chromosome 10"/>
</dbReference>
<proteinExistence type="predicted"/>
<protein>
    <submittedName>
        <fullName evidence="1">Uncharacterized protein</fullName>
    </submittedName>
</protein>
<keyword evidence="2" id="KW-1185">Reference proteome</keyword>
<comment type="caution">
    <text evidence="1">The sequence shown here is derived from an EMBL/GenBank/DDBJ whole genome shotgun (WGS) entry which is preliminary data.</text>
</comment>
<accession>A0ACC0WQ58</accession>
<evidence type="ECO:0000313" key="1">
    <source>
        <dbReference type="EMBL" id="KAI9920179.1"/>
    </source>
</evidence>